<dbReference type="Proteomes" id="UP000226431">
    <property type="component" value="Unassembled WGS sequence"/>
</dbReference>
<dbReference type="Pfam" id="PF11374">
    <property type="entry name" value="DUF3176"/>
    <property type="match status" value="1"/>
</dbReference>
<dbReference type="EMBL" id="NJES01000722">
    <property type="protein sequence ID" value="PHH69719.1"/>
    <property type="molecule type" value="Genomic_DNA"/>
</dbReference>
<comment type="caution">
    <text evidence="3">The sequence shown here is derived from an EMBL/GenBank/DDBJ whole genome shotgun (WGS) entry which is preliminary data.</text>
</comment>
<keyword evidence="1" id="KW-0812">Transmembrane</keyword>
<keyword evidence="2" id="KW-0732">Signal</keyword>
<keyword evidence="1" id="KW-0472">Membrane</keyword>
<evidence type="ECO:0000256" key="1">
    <source>
        <dbReference type="SAM" id="Phobius"/>
    </source>
</evidence>
<accession>A0A2C5XEQ1</accession>
<protein>
    <submittedName>
        <fullName evidence="3">Uncharacterized protein</fullName>
    </submittedName>
</protein>
<sequence>MIVIAITTLIRVALGSIVESCICQGAWIWVSKSHQRRTNNIARLEDFKLFDEASRGFLSSVALLWRLKGMHASCIGAMIILVTHGLETLSQQMFVYVQAPTIYYNQAARPAPAPFRSDYWDNVVERGIQDSYSLALSTKSAVYSGILAAQVRYPEPQCDTANCTWPTVPTLAICGQCITTQVKVNCSSQANSYVQGRAYLSAFEILTIIQREAATKMSGASCTLWLCLKAALRGFLESLTSGTFEHASNIINFSSDWVEAMWQATGDLDVWIDALCLSLTNEFREHGRIRDPYETYYEGSASKMANYVHVKWLWMAYPILILFTSLYYLIVTVVAGAREGVSA</sequence>
<dbReference type="OrthoDB" id="5242705at2759"/>
<feature type="chain" id="PRO_5012134960" evidence="2">
    <location>
        <begin position="16"/>
        <end position="343"/>
    </location>
</feature>
<dbReference type="PANTHER" id="PTHR35394">
    <property type="entry name" value="DUF3176 DOMAIN-CONTAINING PROTEIN"/>
    <property type="match status" value="1"/>
</dbReference>
<keyword evidence="4" id="KW-1185">Reference proteome</keyword>
<proteinExistence type="predicted"/>
<dbReference type="AlphaFoldDB" id="A0A2C5XEQ1"/>
<feature type="transmembrane region" description="Helical" evidence="1">
    <location>
        <begin position="312"/>
        <end position="337"/>
    </location>
</feature>
<name>A0A2C5XEQ1_9HYPO</name>
<dbReference type="STRING" id="2004952.A0A2C5XEQ1"/>
<keyword evidence="1" id="KW-1133">Transmembrane helix</keyword>
<evidence type="ECO:0000256" key="2">
    <source>
        <dbReference type="SAM" id="SignalP"/>
    </source>
</evidence>
<dbReference type="PANTHER" id="PTHR35394:SF5">
    <property type="entry name" value="DUF3176 DOMAIN-CONTAINING PROTEIN"/>
    <property type="match status" value="1"/>
</dbReference>
<feature type="signal peptide" evidence="2">
    <location>
        <begin position="1"/>
        <end position="15"/>
    </location>
</feature>
<reference evidence="3 4" key="1">
    <citation type="submission" date="2017-06" db="EMBL/GenBank/DDBJ databases">
        <title>Ant-infecting Ophiocordyceps genomes reveal a high diversity of potential behavioral manipulation genes and a possible major role for enterotoxins.</title>
        <authorList>
            <person name="De Bekker C."/>
            <person name="Evans H.C."/>
            <person name="Brachmann A."/>
            <person name="Hughes D.P."/>
        </authorList>
    </citation>
    <scope>NUCLEOTIDE SEQUENCE [LARGE SCALE GENOMIC DNA]</scope>
    <source>
        <strain evidence="3 4">Map16</strain>
    </source>
</reference>
<dbReference type="InterPro" id="IPR021514">
    <property type="entry name" value="DUF3176"/>
</dbReference>
<gene>
    <name evidence="3" type="ORF">CDD80_6550</name>
</gene>
<organism evidence="3 4">
    <name type="scientific">Ophiocordyceps camponoti-rufipedis</name>
    <dbReference type="NCBI Taxonomy" id="2004952"/>
    <lineage>
        <taxon>Eukaryota</taxon>
        <taxon>Fungi</taxon>
        <taxon>Dikarya</taxon>
        <taxon>Ascomycota</taxon>
        <taxon>Pezizomycotina</taxon>
        <taxon>Sordariomycetes</taxon>
        <taxon>Hypocreomycetidae</taxon>
        <taxon>Hypocreales</taxon>
        <taxon>Ophiocordycipitaceae</taxon>
        <taxon>Ophiocordyceps</taxon>
    </lineage>
</organism>
<evidence type="ECO:0000313" key="4">
    <source>
        <dbReference type="Proteomes" id="UP000226431"/>
    </source>
</evidence>
<evidence type="ECO:0000313" key="3">
    <source>
        <dbReference type="EMBL" id="PHH69719.1"/>
    </source>
</evidence>